<accession>A0A1A9BDB3</accession>
<dbReference type="EMBL" id="FLRH01000004">
    <property type="protein sequence ID" value="SBT67490.1"/>
    <property type="molecule type" value="Genomic_DNA"/>
</dbReference>
<name>A0A1A9BDB3_9ACTN</name>
<feature type="compositionally biased region" description="Basic residues" evidence="1">
    <location>
        <begin position="79"/>
        <end position="88"/>
    </location>
</feature>
<sequence length="109" mass="11362">MTPTVSRLLRWAAVIGLGIALTLAAWQDPVLAHGPGRSTTAGPGPAAALAVLTALALAPTARRFSRRGTPAGPGLVLAARRRPPRLSRRPAPARPLSAPRSPGTRRSRR</sequence>
<evidence type="ECO:0000256" key="2">
    <source>
        <dbReference type="SAM" id="Phobius"/>
    </source>
</evidence>
<dbReference type="AlphaFoldDB" id="A0A1A9BDB3"/>
<keyword evidence="2" id="KW-0472">Membrane</keyword>
<gene>
    <name evidence="3" type="ORF">GA0070622_4553</name>
</gene>
<keyword evidence="4" id="KW-1185">Reference proteome</keyword>
<dbReference type="RefSeq" id="WP_141684614.1">
    <property type="nucleotide sequence ID" value="NZ_FLRH01000004.1"/>
</dbReference>
<keyword evidence="2" id="KW-0812">Transmembrane</keyword>
<evidence type="ECO:0000256" key="1">
    <source>
        <dbReference type="SAM" id="MobiDB-lite"/>
    </source>
</evidence>
<evidence type="ECO:0000313" key="3">
    <source>
        <dbReference type="EMBL" id="SBT67490.1"/>
    </source>
</evidence>
<reference evidence="4" key="1">
    <citation type="submission" date="2016-06" db="EMBL/GenBank/DDBJ databases">
        <authorList>
            <person name="Varghese N."/>
            <person name="Submissions Spin"/>
        </authorList>
    </citation>
    <scope>NUCLEOTIDE SEQUENCE [LARGE SCALE GENOMIC DNA]</scope>
    <source>
        <strain evidence="4">DSM 45794</strain>
    </source>
</reference>
<proteinExistence type="predicted"/>
<dbReference type="Proteomes" id="UP000199558">
    <property type="component" value="Unassembled WGS sequence"/>
</dbReference>
<feature type="region of interest" description="Disordered" evidence="1">
    <location>
        <begin position="62"/>
        <end position="109"/>
    </location>
</feature>
<dbReference type="OrthoDB" id="3405486at2"/>
<organism evidence="3 4">
    <name type="scientific">Micromonospora sediminicola</name>
    <dbReference type="NCBI Taxonomy" id="946078"/>
    <lineage>
        <taxon>Bacteria</taxon>
        <taxon>Bacillati</taxon>
        <taxon>Actinomycetota</taxon>
        <taxon>Actinomycetes</taxon>
        <taxon>Micromonosporales</taxon>
        <taxon>Micromonosporaceae</taxon>
        <taxon>Micromonospora</taxon>
    </lineage>
</organism>
<keyword evidence="2" id="KW-1133">Transmembrane helix</keyword>
<feature type="transmembrane region" description="Helical" evidence="2">
    <location>
        <begin position="40"/>
        <end position="58"/>
    </location>
</feature>
<evidence type="ECO:0000313" key="4">
    <source>
        <dbReference type="Proteomes" id="UP000199558"/>
    </source>
</evidence>
<protein>
    <submittedName>
        <fullName evidence="3">Uncharacterized protein</fullName>
    </submittedName>
</protein>